<dbReference type="SUPFAM" id="SSF53335">
    <property type="entry name" value="S-adenosyl-L-methionine-dependent methyltransferases"/>
    <property type="match status" value="1"/>
</dbReference>
<reference evidence="5" key="1">
    <citation type="journal article" date="2019" name="Int. J. Syst. Evol. Microbiol.">
        <title>The Global Catalogue of Microorganisms (GCM) 10K type strain sequencing project: providing services to taxonomists for standard genome sequencing and annotation.</title>
        <authorList>
            <consortium name="The Broad Institute Genomics Platform"/>
            <consortium name="The Broad Institute Genome Sequencing Center for Infectious Disease"/>
            <person name="Wu L."/>
            <person name="Ma J."/>
        </authorList>
    </citation>
    <scope>NUCLEOTIDE SEQUENCE [LARGE SCALE GENOMIC DNA]</scope>
    <source>
        <strain evidence="5">CCUG 49018</strain>
    </source>
</reference>
<organism evidence="4 5">
    <name type="scientific">Pseudonocardia benzenivorans</name>
    <dbReference type="NCBI Taxonomy" id="228005"/>
    <lineage>
        <taxon>Bacteria</taxon>
        <taxon>Bacillati</taxon>
        <taxon>Actinomycetota</taxon>
        <taxon>Actinomycetes</taxon>
        <taxon>Pseudonocardiales</taxon>
        <taxon>Pseudonocardiaceae</taxon>
        <taxon>Pseudonocardia</taxon>
    </lineage>
</organism>
<dbReference type="PRINTS" id="PR00505">
    <property type="entry name" value="D12N6MTFRASE"/>
</dbReference>
<dbReference type="Proteomes" id="UP001597182">
    <property type="component" value="Unassembled WGS sequence"/>
</dbReference>
<protein>
    <submittedName>
        <fullName evidence="4">DNA adenine methylase</fullName>
    </submittedName>
</protein>
<dbReference type="InterPro" id="IPR029063">
    <property type="entry name" value="SAM-dependent_MTases_sf"/>
</dbReference>
<gene>
    <name evidence="4" type="ORF">ACFQ34_33795</name>
</gene>
<keyword evidence="2" id="KW-0808">Transferase</keyword>
<keyword evidence="1 4" id="KW-0489">Methyltransferase</keyword>
<sequence length="259" mass="29061">VELIPPHEHYVEPFAGGLSVLLAKRPSVMETVNDLDGRLMTFWRVLRERLPELERACALTPHSRAEYETCQDVTQDPLDDELETARRVWVRLSQGRGGTQRRTGWRTYQAPRGSSIGMPGYLEAYVGRFAAAAERLARVSLENRPALDILEAYGRVTDGVVLYVDPPYLGSTRSGRNYLVEMSSEAEHLELLAALNAARAHVLLSGYDSPLYAEHLEAWDRRTWRATTNGDATGARADRAEVLWSNRPLTDNPGLWEAS</sequence>
<evidence type="ECO:0000256" key="1">
    <source>
        <dbReference type="ARBA" id="ARBA00022603"/>
    </source>
</evidence>
<evidence type="ECO:0000313" key="4">
    <source>
        <dbReference type="EMBL" id="MFD1238276.1"/>
    </source>
</evidence>
<name>A0ABW3VSZ2_9PSEU</name>
<comment type="caution">
    <text evidence="4">The sequence shown here is derived from an EMBL/GenBank/DDBJ whole genome shotgun (WGS) entry which is preliminary data.</text>
</comment>
<dbReference type="InterPro" id="IPR012327">
    <property type="entry name" value="MeTrfase_D12"/>
</dbReference>
<evidence type="ECO:0000256" key="2">
    <source>
        <dbReference type="ARBA" id="ARBA00022679"/>
    </source>
</evidence>
<proteinExistence type="predicted"/>
<dbReference type="GO" id="GO:0032259">
    <property type="term" value="P:methylation"/>
    <property type="evidence" value="ECO:0007669"/>
    <property type="project" value="UniProtKB-KW"/>
</dbReference>
<feature type="non-terminal residue" evidence="4">
    <location>
        <position position="1"/>
    </location>
</feature>
<dbReference type="GO" id="GO:0008168">
    <property type="term" value="F:methyltransferase activity"/>
    <property type="evidence" value="ECO:0007669"/>
    <property type="project" value="UniProtKB-KW"/>
</dbReference>
<dbReference type="PANTHER" id="PTHR30481:SF4">
    <property type="entry name" value="SITE-SPECIFIC DNA-METHYLTRANSFERASE (ADENINE-SPECIFIC)"/>
    <property type="match status" value="1"/>
</dbReference>
<keyword evidence="3" id="KW-0949">S-adenosyl-L-methionine</keyword>
<dbReference type="Gene3D" id="3.40.50.150">
    <property type="entry name" value="Vaccinia Virus protein VP39"/>
    <property type="match status" value="2"/>
</dbReference>
<dbReference type="PANTHER" id="PTHR30481">
    <property type="entry name" value="DNA ADENINE METHYLASE"/>
    <property type="match status" value="1"/>
</dbReference>
<keyword evidence="5" id="KW-1185">Reference proteome</keyword>
<dbReference type="RefSeq" id="WP_379653468.1">
    <property type="nucleotide sequence ID" value="NZ_JBHTMB010000388.1"/>
</dbReference>
<evidence type="ECO:0000256" key="3">
    <source>
        <dbReference type="ARBA" id="ARBA00022691"/>
    </source>
</evidence>
<accession>A0ABW3VSZ2</accession>
<dbReference type="Pfam" id="PF02086">
    <property type="entry name" value="MethyltransfD12"/>
    <property type="match status" value="1"/>
</dbReference>
<evidence type="ECO:0000313" key="5">
    <source>
        <dbReference type="Proteomes" id="UP001597182"/>
    </source>
</evidence>
<dbReference type="EMBL" id="JBHTMB010000388">
    <property type="protein sequence ID" value="MFD1238276.1"/>
    <property type="molecule type" value="Genomic_DNA"/>
</dbReference>